<accession>A0ABD0S052</accession>
<sequence length="63" mass="7210">CPVGEDYWFMGQRCDLHMTRPRLVGVCFGVLLAVAALMALLSYLTVRRFKTMLMQAKVEQTRS</sequence>
<evidence type="ECO:0000256" key="1">
    <source>
        <dbReference type="SAM" id="Phobius"/>
    </source>
</evidence>
<organism evidence="2 3">
    <name type="scientific">Cirrhinus mrigala</name>
    <name type="common">Mrigala</name>
    <dbReference type="NCBI Taxonomy" id="683832"/>
    <lineage>
        <taxon>Eukaryota</taxon>
        <taxon>Metazoa</taxon>
        <taxon>Chordata</taxon>
        <taxon>Craniata</taxon>
        <taxon>Vertebrata</taxon>
        <taxon>Euteleostomi</taxon>
        <taxon>Actinopterygii</taxon>
        <taxon>Neopterygii</taxon>
        <taxon>Teleostei</taxon>
        <taxon>Ostariophysi</taxon>
        <taxon>Cypriniformes</taxon>
        <taxon>Cyprinidae</taxon>
        <taxon>Labeoninae</taxon>
        <taxon>Labeonini</taxon>
        <taxon>Cirrhinus</taxon>
    </lineage>
</organism>
<feature type="non-terminal residue" evidence="2">
    <location>
        <position position="1"/>
    </location>
</feature>
<dbReference type="Proteomes" id="UP001529510">
    <property type="component" value="Unassembled WGS sequence"/>
</dbReference>
<dbReference type="EMBL" id="JAMKFB020000001">
    <property type="protein sequence ID" value="KAL0204180.1"/>
    <property type="molecule type" value="Genomic_DNA"/>
</dbReference>
<reference evidence="2 3" key="1">
    <citation type="submission" date="2024-05" db="EMBL/GenBank/DDBJ databases">
        <title>Genome sequencing and assembly of Indian major carp, Cirrhinus mrigala (Hamilton, 1822).</title>
        <authorList>
            <person name="Mohindra V."/>
            <person name="Chowdhury L.M."/>
            <person name="Lal K."/>
            <person name="Jena J.K."/>
        </authorList>
    </citation>
    <scope>NUCLEOTIDE SEQUENCE [LARGE SCALE GENOMIC DNA]</scope>
    <source>
        <strain evidence="2">CM1030</strain>
        <tissue evidence="2">Blood</tissue>
    </source>
</reference>
<gene>
    <name evidence="2" type="ORF">M9458_002198</name>
</gene>
<feature type="non-terminal residue" evidence="2">
    <location>
        <position position="63"/>
    </location>
</feature>
<keyword evidence="1" id="KW-1133">Transmembrane helix</keyword>
<comment type="caution">
    <text evidence="2">The sequence shown here is derived from an EMBL/GenBank/DDBJ whole genome shotgun (WGS) entry which is preliminary data.</text>
</comment>
<keyword evidence="1" id="KW-0812">Transmembrane</keyword>
<evidence type="ECO:0000313" key="3">
    <source>
        <dbReference type="Proteomes" id="UP001529510"/>
    </source>
</evidence>
<dbReference type="AlphaFoldDB" id="A0ABD0S052"/>
<keyword evidence="1" id="KW-0472">Membrane</keyword>
<protein>
    <submittedName>
        <fullName evidence="2">Uncharacterized protein</fullName>
    </submittedName>
</protein>
<name>A0ABD0S052_CIRMR</name>
<keyword evidence="3" id="KW-1185">Reference proteome</keyword>
<evidence type="ECO:0000313" key="2">
    <source>
        <dbReference type="EMBL" id="KAL0204180.1"/>
    </source>
</evidence>
<feature type="transmembrane region" description="Helical" evidence="1">
    <location>
        <begin position="23"/>
        <end position="46"/>
    </location>
</feature>
<proteinExistence type="predicted"/>